<dbReference type="AlphaFoldDB" id="A0A9P4JY28"/>
<evidence type="ECO:0000313" key="4">
    <source>
        <dbReference type="Proteomes" id="UP000800093"/>
    </source>
</evidence>
<proteinExistence type="predicted"/>
<keyword evidence="2" id="KW-0472">Membrane</keyword>
<keyword evidence="2" id="KW-1133">Transmembrane helix</keyword>
<feature type="transmembrane region" description="Helical" evidence="2">
    <location>
        <begin position="6"/>
        <end position="22"/>
    </location>
</feature>
<dbReference type="EMBL" id="ML986713">
    <property type="protein sequence ID" value="KAF2259284.1"/>
    <property type="molecule type" value="Genomic_DNA"/>
</dbReference>
<feature type="compositionally biased region" description="Acidic residues" evidence="1">
    <location>
        <begin position="32"/>
        <end position="44"/>
    </location>
</feature>
<dbReference type="Proteomes" id="UP000800093">
    <property type="component" value="Unassembled WGS sequence"/>
</dbReference>
<gene>
    <name evidence="3" type="ORF">CC78DRAFT_537216</name>
</gene>
<evidence type="ECO:0000313" key="3">
    <source>
        <dbReference type="EMBL" id="KAF2259284.1"/>
    </source>
</evidence>
<keyword evidence="4" id="KW-1185">Reference proteome</keyword>
<comment type="caution">
    <text evidence="3">The sequence shown here is derived from an EMBL/GenBank/DDBJ whole genome shotgun (WGS) entry which is preliminary data.</text>
</comment>
<reference evidence="4" key="1">
    <citation type="journal article" date="2020" name="Stud. Mycol.">
        <title>101 Dothideomycetes genomes: A test case for predicting lifestyles and emergence of pathogens.</title>
        <authorList>
            <person name="Haridas S."/>
            <person name="Albert R."/>
            <person name="Binder M."/>
            <person name="Bloem J."/>
            <person name="LaButti K."/>
            <person name="Salamov A."/>
            <person name="Andreopoulos B."/>
            <person name="Baker S."/>
            <person name="Barry K."/>
            <person name="Bills G."/>
            <person name="Bluhm B."/>
            <person name="Cannon C."/>
            <person name="Castanera R."/>
            <person name="Culley D."/>
            <person name="Daum C."/>
            <person name="Ezra D."/>
            <person name="Gonzalez J."/>
            <person name="Henrissat B."/>
            <person name="Kuo A."/>
            <person name="Liang C."/>
            <person name="Lipzen A."/>
            <person name="Lutzoni F."/>
            <person name="Magnuson J."/>
            <person name="Mondo S."/>
            <person name="Nolan M."/>
            <person name="Ohm R."/>
            <person name="Pangilinan J."/>
            <person name="Park H.-J."/>
            <person name="Ramirez L."/>
            <person name="Alfaro M."/>
            <person name="Sun H."/>
            <person name="Tritt A."/>
            <person name="Yoshinaga Y."/>
            <person name="Zwiers L.-H."/>
            <person name="Turgeon B."/>
            <person name="Goodwin S."/>
            <person name="Spatafora J."/>
            <person name="Crous P."/>
            <person name="Grigoriev I."/>
        </authorList>
    </citation>
    <scope>NUCLEOTIDE SEQUENCE [LARGE SCALE GENOMIC DNA]</scope>
    <source>
        <strain evidence="4">CBS 304.66</strain>
    </source>
</reference>
<protein>
    <submittedName>
        <fullName evidence="3">Uncharacterized protein</fullName>
    </submittedName>
</protein>
<dbReference type="OrthoDB" id="3647at2759"/>
<accession>A0A9P4JY28</accession>
<evidence type="ECO:0000256" key="1">
    <source>
        <dbReference type="SAM" id="MobiDB-lite"/>
    </source>
</evidence>
<organism evidence="3 4">
    <name type="scientific">Lojkania enalia</name>
    <dbReference type="NCBI Taxonomy" id="147567"/>
    <lineage>
        <taxon>Eukaryota</taxon>
        <taxon>Fungi</taxon>
        <taxon>Dikarya</taxon>
        <taxon>Ascomycota</taxon>
        <taxon>Pezizomycotina</taxon>
        <taxon>Dothideomycetes</taxon>
        <taxon>Pleosporomycetidae</taxon>
        <taxon>Pleosporales</taxon>
        <taxon>Pleosporales incertae sedis</taxon>
        <taxon>Lojkania</taxon>
    </lineage>
</organism>
<feature type="region of interest" description="Disordered" evidence="1">
    <location>
        <begin position="32"/>
        <end position="77"/>
    </location>
</feature>
<keyword evidence="2" id="KW-0812">Transmembrane</keyword>
<evidence type="ECO:0000256" key="2">
    <source>
        <dbReference type="SAM" id="Phobius"/>
    </source>
</evidence>
<name>A0A9P4JY28_9PLEO</name>
<sequence length="77" mass="8528">MVGFLLMMMAGGVGVVGAWFVWQNRKDDLEVVGEDGDQDIAEDEKDSKEGKKKGKKGRKNENVENEEEGNGKKKNAK</sequence>